<feature type="transmembrane region" description="Helical" evidence="1">
    <location>
        <begin position="41"/>
        <end position="60"/>
    </location>
</feature>
<accession>A0A562LW92</accession>
<gene>
    <name evidence="2" type="ORF">IP98_01956</name>
</gene>
<dbReference type="InterPro" id="IPR046077">
    <property type="entry name" value="DUF6095"/>
</dbReference>
<dbReference type="Pfam" id="PF19589">
    <property type="entry name" value="DUF6095"/>
    <property type="match status" value="1"/>
</dbReference>
<comment type="caution">
    <text evidence="2">The sequence shown here is derived from an EMBL/GenBank/DDBJ whole genome shotgun (WGS) entry which is preliminary data.</text>
</comment>
<dbReference type="OrthoDB" id="1447634at2"/>
<evidence type="ECO:0000313" key="3">
    <source>
        <dbReference type="Proteomes" id="UP000319848"/>
    </source>
</evidence>
<sequence>MGTNKTLLVKGVRYLAYALPLMFIGPSIIHSSFKNQNHPFYIPILGIGIIFCLGSGFLMYKGIQTMMKGIFDGNG</sequence>
<dbReference type="Proteomes" id="UP000319848">
    <property type="component" value="Unassembled WGS sequence"/>
</dbReference>
<reference evidence="2 3" key="1">
    <citation type="journal article" date="2015" name="Stand. Genomic Sci.">
        <title>Genomic Encyclopedia of Bacterial and Archaeal Type Strains, Phase III: the genomes of soil and plant-associated and newly described type strains.</title>
        <authorList>
            <person name="Whitman W.B."/>
            <person name="Woyke T."/>
            <person name="Klenk H.P."/>
            <person name="Zhou Y."/>
            <person name="Lilburn T.G."/>
            <person name="Beck B.J."/>
            <person name="De Vos P."/>
            <person name="Vandamme P."/>
            <person name="Eisen J.A."/>
            <person name="Garrity G."/>
            <person name="Hugenholtz P."/>
            <person name="Kyrpides N.C."/>
        </authorList>
    </citation>
    <scope>NUCLEOTIDE SEQUENCE [LARGE SCALE GENOMIC DNA]</scope>
    <source>
        <strain evidence="2 3">CGMCC 1.7270</strain>
    </source>
</reference>
<keyword evidence="1" id="KW-1133">Transmembrane helix</keyword>
<organism evidence="2 3">
    <name type="scientific">Flavobacterium cauense R2A-7</name>
    <dbReference type="NCBI Taxonomy" id="1341154"/>
    <lineage>
        <taxon>Bacteria</taxon>
        <taxon>Pseudomonadati</taxon>
        <taxon>Bacteroidota</taxon>
        <taxon>Flavobacteriia</taxon>
        <taxon>Flavobacteriales</taxon>
        <taxon>Flavobacteriaceae</taxon>
        <taxon>Flavobacterium</taxon>
    </lineage>
</organism>
<keyword evidence="1" id="KW-0812">Transmembrane</keyword>
<keyword evidence="1" id="KW-0472">Membrane</keyword>
<proteinExistence type="predicted"/>
<evidence type="ECO:0000256" key="1">
    <source>
        <dbReference type="SAM" id="Phobius"/>
    </source>
</evidence>
<evidence type="ECO:0000313" key="2">
    <source>
        <dbReference type="EMBL" id="TWI11788.1"/>
    </source>
</evidence>
<dbReference type="RefSeq" id="WP_035118711.1">
    <property type="nucleotide sequence ID" value="NZ_AVBI01000024.1"/>
</dbReference>
<feature type="transmembrane region" description="Helical" evidence="1">
    <location>
        <begin position="12"/>
        <end position="29"/>
    </location>
</feature>
<protein>
    <submittedName>
        <fullName evidence="2">Uncharacterized protein</fullName>
    </submittedName>
</protein>
<name>A0A562LW92_9FLAO</name>
<dbReference type="EMBL" id="VLKQ01000008">
    <property type="protein sequence ID" value="TWI11788.1"/>
    <property type="molecule type" value="Genomic_DNA"/>
</dbReference>
<dbReference type="AlphaFoldDB" id="A0A562LW92"/>
<keyword evidence="3" id="KW-1185">Reference proteome</keyword>